<proteinExistence type="predicted"/>
<sequence>MTGISYDAYFPDMRIATSFCLLLGAAGSMLSAPASAANALFAQPRATIAGLPDCPAPPAPIKRLATQSMYVTGDKSYSKIDPKQAKAREQTLAPIQKFTTDVAHFANHYVKSGGKDVKAGGCALVWLDIWAKAGAMRTMAEHESQFVRSVNLAGWALAYAQVRNLKVEKDAPQPVIDAWLNGMARDMQHHFNGLKNVTGRNNHRYWAGLAASAVAMDTGTKSLADWGLASARIGLAQITQRGALPAELTRGRRARHYHLYAAAPLVMTAAIADANGVDLYAEQDGALHRLVRFATQSLLSPSRIAELAGVQQEPFNATTAVGRQNVAWMEFYVRRFPGRSPAEAMILKGRPLRDDELGGDLTMLARSLP</sequence>
<evidence type="ECO:0000313" key="4">
    <source>
        <dbReference type="Proteomes" id="UP001197214"/>
    </source>
</evidence>
<comment type="caution">
    <text evidence="3">The sequence shown here is derived from an EMBL/GenBank/DDBJ whole genome shotgun (WGS) entry which is preliminary data.</text>
</comment>
<dbReference type="InterPro" id="IPR008397">
    <property type="entry name" value="Alginate_lyase_dom"/>
</dbReference>
<evidence type="ECO:0000313" key="3">
    <source>
        <dbReference type="EMBL" id="MBW4329895.1"/>
    </source>
</evidence>
<feature type="chain" id="PRO_5045843178" evidence="1">
    <location>
        <begin position="37"/>
        <end position="369"/>
    </location>
</feature>
<feature type="signal peptide" evidence="1">
    <location>
        <begin position="1"/>
        <end position="36"/>
    </location>
</feature>
<evidence type="ECO:0000259" key="2">
    <source>
        <dbReference type="Pfam" id="PF05426"/>
    </source>
</evidence>
<dbReference type="Pfam" id="PF05426">
    <property type="entry name" value="Alginate_lyase"/>
    <property type="match status" value="1"/>
</dbReference>
<evidence type="ECO:0000256" key="1">
    <source>
        <dbReference type="SAM" id="SignalP"/>
    </source>
</evidence>
<organism evidence="3 4">
    <name type="scientific">Stakelama flava</name>
    <dbReference type="NCBI Taxonomy" id="2860338"/>
    <lineage>
        <taxon>Bacteria</taxon>
        <taxon>Pseudomonadati</taxon>
        <taxon>Pseudomonadota</taxon>
        <taxon>Alphaproteobacteria</taxon>
        <taxon>Sphingomonadales</taxon>
        <taxon>Sphingomonadaceae</taxon>
        <taxon>Stakelama</taxon>
    </lineage>
</organism>
<reference evidence="3 4" key="1">
    <citation type="submission" date="2021-07" db="EMBL/GenBank/DDBJ databases">
        <title>Stakelama flava sp. nov., a novel endophytic bacterium isolated from branch of Kandelia candel.</title>
        <authorList>
            <person name="Tuo L."/>
        </authorList>
    </citation>
    <scope>NUCLEOTIDE SEQUENCE [LARGE SCALE GENOMIC DNA]</scope>
    <source>
        <strain evidence="3 4">CBK3Z-3</strain>
    </source>
</reference>
<keyword evidence="3" id="KW-0456">Lyase</keyword>
<dbReference type="GO" id="GO:0016829">
    <property type="term" value="F:lyase activity"/>
    <property type="evidence" value="ECO:0007669"/>
    <property type="project" value="UniProtKB-KW"/>
</dbReference>
<accession>A0ABS6XKF6</accession>
<protein>
    <submittedName>
        <fullName evidence="3">Alginate lyase family protein</fullName>
    </submittedName>
</protein>
<keyword evidence="4" id="KW-1185">Reference proteome</keyword>
<dbReference type="Proteomes" id="UP001197214">
    <property type="component" value="Unassembled WGS sequence"/>
</dbReference>
<keyword evidence="1" id="KW-0732">Signal</keyword>
<feature type="domain" description="Alginate lyase" evidence="2">
    <location>
        <begin position="79"/>
        <end position="302"/>
    </location>
</feature>
<dbReference type="EMBL" id="JAHWZX010000002">
    <property type="protein sequence ID" value="MBW4329895.1"/>
    <property type="molecule type" value="Genomic_DNA"/>
</dbReference>
<name>A0ABS6XKF6_9SPHN</name>
<gene>
    <name evidence="3" type="ORF">KY084_03275</name>
</gene>